<organism evidence="1">
    <name type="scientific">bioreactor metagenome</name>
    <dbReference type="NCBI Taxonomy" id="1076179"/>
    <lineage>
        <taxon>unclassified sequences</taxon>
        <taxon>metagenomes</taxon>
        <taxon>ecological metagenomes</taxon>
    </lineage>
</organism>
<proteinExistence type="predicted"/>
<protein>
    <recommendedName>
        <fullName evidence="2">Secretion system C-terminal sorting domain-containing protein</fullName>
    </recommendedName>
</protein>
<evidence type="ECO:0008006" key="2">
    <source>
        <dbReference type="Google" id="ProtNLM"/>
    </source>
</evidence>
<gene>
    <name evidence="1" type="ORF">SDC9_35419</name>
</gene>
<comment type="caution">
    <text evidence="1">The sequence shown here is derived from an EMBL/GenBank/DDBJ whole genome shotgun (WGS) entry which is preliminary data.</text>
</comment>
<dbReference type="EMBL" id="VSSQ01000278">
    <property type="protein sequence ID" value="MPL89385.1"/>
    <property type="molecule type" value="Genomic_DNA"/>
</dbReference>
<evidence type="ECO:0000313" key="1">
    <source>
        <dbReference type="EMBL" id="MPL89385.1"/>
    </source>
</evidence>
<name>A0A644VE00_9ZZZZ</name>
<sequence length="433" mass="47194">MLSLLILSTSMLATKTVWNFSDAEFTSLKAPTGTDFHAKRTYVTNDGLTIQGDGQYGWAIMVDDAVAQPEFDGVTYTTSITSVGGVSVAPGHTSLPWRNRYVAIDVAGNSDIEIIARSYNSTPAGKLTITNQEETFVETLGTLSQGTPAKYTYQYVGGPTRLYIYAANWTTGNPGINFYAISATNVVPVEGLKTVWNFSSPEFSSLNVAAVFNNKQTYTTEDYLSVVGNGSYGWTYRAPDNKVASVPYKGTTYTNTLEVSGGVAITSNTRYFKFPVKGNSFIEVGMRSYSGTPMGKVIVTDTENTFIDTLAIHSLQSYATVHSYMYQGDSTTLKIMPIDWSAGNDGVDFYFITATNVGLLGASDVSEQAYNNKFISYNQKDIINSDNLDLEVFNASGQLLIRSSASAIRVQHLKPGVYIVRDKKSGNALKMLK</sequence>
<reference evidence="1" key="1">
    <citation type="submission" date="2019-08" db="EMBL/GenBank/DDBJ databases">
        <authorList>
            <person name="Kucharzyk K."/>
            <person name="Murdoch R.W."/>
            <person name="Higgins S."/>
            <person name="Loffler F."/>
        </authorList>
    </citation>
    <scope>NUCLEOTIDE SEQUENCE</scope>
</reference>
<accession>A0A644VE00</accession>
<dbReference type="InterPro" id="IPR026444">
    <property type="entry name" value="Secre_tail"/>
</dbReference>
<dbReference type="AlphaFoldDB" id="A0A644VE00"/>
<dbReference type="NCBIfam" id="TIGR04183">
    <property type="entry name" value="Por_Secre_tail"/>
    <property type="match status" value="1"/>
</dbReference>